<sequence>MNIINIKDVKSITINDISGKLVKSLFPEKELNVQDLNDGIYIVSLKYKDGTIKTFRVVKK</sequence>
<proteinExistence type="predicted"/>
<feature type="domain" description="Secretion system C-terminal sorting" evidence="2">
    <location>
        <begin position="3"/>
        <end position="53"/>
    </location>
</feature>
<dbReference type="RefSeq" id="WP_181876091.1">
    <property type="nucleotide sequence ID" value="NZ_UFVQ01000003.1"/>
</dbReference>
<dbReference type="Pfam" id="PF18962">
    <property type="entry name" value="Por_Secre_tail"/>
    <property type="match status" value="1"/>
</dbReference>
<name>A0A376E6B3_CHRCU</name>
<evidence type="ECO:0000313" key="4">
    <source>
        <dbReference type="Proteomes" id="UP000255224"/>
    </source>
</evidence>
<keyword evidence="1" id="KW-0732">Signal</keyword>
<dbReference type="AlphaFoldDB" id="A0A376E6B3"/>
<dbReference type="NCBIfam" id="TIGR04183">
    <property type="entry name" value="Por_Secre_tail"/>
    <property type="match status" value="1"/>
</dbReference>
<dbReference type="Proteomes" id="UP000255224">
    <property type="component" value="Unassembled WGS sequence"/>
</dbReference>
<evidence type="ECO:0000259" key="2">
    <source>
        <dbReference type="Pfam" id="PF18962"/>
    </source>
</evidence>
<evidence type="ECO:0000313" key="3">
    <source>
        <dbReference type="EMBL" id="STD03572.1"/>
    </source>
</evidence>
<dbReference type="EMBL" id="UFVQ01000003">
    <property type="protein sequence ID" value="STD03572.1"/>
    <property type="molecule type" value="Genomic_DNA"/>
</dbReference>
<protein>
    <submittedName>
        <fullName evidence="3">Por secretion system C-terminal sorting domain</fullName>
    </submittedName>
</protein>
<organism evidence="3 4">
    <name type="scientific">Chryseobacterium carnipullorum</name>
    <dbReference type="NCBI Taxonomy" id="1124835"/>
    <lineage>
        <taxon>Bacteria</taxon>
        <taxon>Pseudomonadati</taxon>
        <taxon>Bacteroidota</taxon>
        <taxon>Flavobacteriia</taxon>
        <taxon>Flavobacteriales</taxon>
        <taxon>Weeksellaceae</taxon>
        <taxon>Chryseobacterium group</taxon>
        <taxon>Chryseobacterium</taxon>
    </lineage>
</organism>
<gene>
    <name evidence="3" type="ORF">NCTC13533_03489</name>
</gene>
<reference evidence="3 4" key="1">
    <citation type="submission" date="2018-06" db="EMBL/GenBank/DDBJ databases">
        <authorList>
            <consortium name="Pathogen Informatics"/>
            <person name="Doyle S."/>
        </authorList>
    </citation>
    <scope>NUCLEOTIDE SEQUENCE [LARGE SCALE GENOMIC DNA]</scope>
    <source>
        <strain evidence="3 4">NCTC13533</strain>
    </source>
</reference>
<accession>A0A376E6B3</accession>
<dbReference type="InterPro" id="IPR026444">
    <property type="entry name" value="Secre_tail"/>
</dbReference>
<evidence type="ECO:0000256" key="1">
    <source>
        <dbReference type="ARBA" id="ARBA00022729"/>
    </source>
</evidence>